<dbReference type="GO" id="GO:0009267">
    <property type="term" value="P:cellular response to starvation"/>
    <property type="evidence" value="ECO:0007669"/>
    <property type="project" value="TreeGrafter"/>
</dbReference>
<dbReference type="GO" id="GO:0005776">
    <property type="term" value="C:autophagosome"/>
    <property type="evidence" value="ECO:0007669"/>
    <property type="project" value="TreeGrafter"/>
</dbReference>
<organism evidence="3">
    <name type="scientific">Cacopsylla melanoneura</name>
    <dbReference type="NCBI Taxonomy" id="428564"/>
    <lineage>
        <taxon>Eukaryota</taxon>
        <taxon>Metazoa</taxon>
        <taxon>Ecdysozoa</taxon>
        <taxon>Arthropoda</taxon>
        <taxon>Hexapoda</taxon>
        <taxon>Insecta</taxon>
        <taxon>Pterygota</taxon>
        <taxon>Neoptera</taxon>
        <taxon>Paraneoptera</taxon>
        <taxon>Hemiptera</taxon>
        <taxon>Sternorrhyncha</taxon>
        <taxon>Psylloidea</taxon>
        <taxon>Psyllidae</taxon>
        <taxon>Psyllinae</taxon>
        <taxon>Cacopsylla</taxon>
    </lineage>
</organism>
<dbReference type="PANTHER" id="PTHR13664:SF0">
    <property type="entry name" value="BECLIN 1-ASSOCIATED AUTOPHAGY-RELATED KEY REGULATOR"/>
    <property type="match status" value="1"/>
</dbReference>
<dbReference type="GO" id="GO:0035032">
    <property type="term" value="C:phosphatidylinositol 3-kinase complex, class III"/>
    <property type="evidence" value="ECO:0007669"/>
    <property type="project" value="TreeGrafter"/>
</dbReference>
<sequence>MLMIKRQKKSEKTKVESLLHSSYLKLFFSTYYLLFLFAFNKLIAVTSIKYFVNCVQQNSMSKPTHHEDIAAYPSNYFASNFNAISKSGNHVGECPVCKKLRKTFYCKVCVSNGDFLHSTSHFAERYAEKKICLLYKIQEKENLVKEFNQRNEINQKVTSLASNIHECRERIRLTKYCIKEVQERLHKRKEKLTHMKEENNKYSSRLPSFGKKMLKYENYIKEQKNKLTSKQNELEKIQNKIKHIARINMKQLVEYIFPITIVQPAVSQEEEDLDTTVSAIAEAARTTYLKGEWIYTDTSSEVQYCIVAPTLPGSRDYSQYNYWVKANRDGAADTYEQAAYSISGALTYTTQLCSIIAFFLDVRLPHKLNYSEFCGNELGERKFSKCVNWLNMNILHLCLSHNMSLDADIPTHPLHYILALLRNNNNLSSELSSSSLQTLPEISADLADSILEQMCLPSLPSGGYGSDSEDEEESESADWENIGLLGCPTEVPHMTRSAAPGGRESASVAGGLVTSAAASIASMWRWGTFTTGRR</sequence>
<accession>A0A8D8Q9T7</accession>
<dbReference type="GO" id="GO:0043495">
    <property type="term" value="F:protein-membrane adaptor activity"/>
    <property type="evidence" value="ECO:0007669"/>
    <property type="project" value="TreeGrafter"/>
</dbReference>
<dbReference type="Pfam" id="PF10186">
    <property type="entry name" value="ATG14"/>
    <property type="match status" value="1"/>
</dbReference>
<evidence type="ECO:0000256" key="2">
    <source>
        <dbReference type="SAM" id="Coils"/>
    </source>
</evidence>
<dbReference type="AlphaFoldDB" id="A0A8D8Q9T7"/>
<evidence type="ECO:0000313" key="3">
    <source>
        <dbReference type="EMBL" id="CAG6627746.1"/>
    </source>
</evidence>
<dbReference type="EMBL" id="HBUF01066253">
    <property type="protein sequence ID" value="CAG6627742.1"/>
    <property type="molecule type" value="Transcribed_RNA"/>
</dbReference>
<dbReference type="EMBL" id="HBUF01066255">
    <property type="protein sequence ID" value="CAG6627746.1"/>
    <property type="molecule type" value="Transcribed_RNA"/>
</dbReference>
<name>A0A8D8Q9T7_9HEMI</name>
<dbReference type="GO" id="GO:0000045">
    <property type="term" value="P:autophagosome assembly"/>
    <property type="evidence" value="ECO:0007669"/>
    <property type="project" value="TreeGrafter"/>
</dbReference>
<dbReference type="InterPro" id="IPR018791">
    <property type="entry name" value="UV_resistance/autophagy_Atg14"/>
</dbReference>
<dbReference type="PANTHER" id="PTHR13664">
    <property type="entry name" value="BECLIN 1-ASSOCIATED AUTOPHAGY-RELATED KEY REGULATOR"/>
    <property type="match status" value="1"/>
</dbReference>
<dbReference type="GO" id="GO:0097629">
    <property type="term" value="C:extrinsic component of omegasome membrane"/>
    <property type="evidence" value="ECO:0007669"/>
    <property type="project" value="TreeGrafter"/>
</dbReference>
<evidence type="ECO:0000256" key="1">
    <source>
        <dbReference type="ARBA" id="ARBA00023054"/>
    </source>
</evidence>
<dbReference type="GO" id="GO:0035014">
    <property type="term" value="F:phosphatidylinositol 3-kinase regulator activity"/>
    <property type="evidence" value="ECO:0007669"/>
    <property type="project" value="TreeGrafter"/>
</dbReference>
<reference evidence="3" key="1">
    <citation type="submission" date="2021-05" db="EMBL/GenBank/DDBJ databases">
        <authorList>
            <person name="Alioto T."/>
            <person name="Alioto T."/>
            <person name="Gomez Garrido J."/>
        </authorList>
    </citation>
    <scope>NUCLEOTIDE SEQUENCE</scope>
</reference>
<dbReference type="GO" id="GO:0016240">
    <property type="term" value="P:autophagosome membrane docking"/>
    <property type="evidence" value="ECO:0007669"/>
    <property type="project" value="TreeGrafter"/>
</dbReference>
<proteinExistence type="predicted"/>
<dbReference type="GO" id="GO:0097632">
    <property type="term" value="C:extrinsic component of phagophore assembly site membrane"/>
    <property type="evidence" value="ECO:0007669"/>
    <property type="project" value="TreeGrafter"/>
</dbReference>
<protein>
    <submittedName>
        <fullName evidence="3">Beclin 1-associated autophagy-related key regulator</fullName>
    </submittedName>
</protein>
<dbReference type="GO" id="GO:0000423">
    <property type="term" value="P:mitophagy"/>
    <property type="evidence" value="ECO:0007669"/>
    <property type="project" value="TreeGrafter"/>
</dbReference>
<keyword evidence="1 2" id="KW-0175">Coiled coil</keyword>
<feature type="coiled-coil region" evidence="2">
    <location>
        <begin position="178"/>
        <end position="247"/>
    </location>
</feature>